<accession>A0A383VMG0</accession>
<organism evidence="1 2">
    <name type="scientific">Tetradesmus obliquus</name>
    <name type="common">Green alga</name>
    <name type="synonym">Acutodesmus obliquus</name>
    <dbReference type="NCBI Taxonomy" id="3088"/>
    <lineage>
        <taxon>Eukaryota</taxon>
        <taxon>Viridiplantae</taxon>
        <taxon>Chlorophyta</taxon>
        <taxon>core chlorophytes</taxon>
        <taxon>Chlorophyceae</taxon>
        <taxon>CS clade</taxon>
        <taxon>Sphaeropleales</taxon>
        <taxon>Scenedesmaceae</taxon>
        <taxon>Tetradesmus</taxon>
    </lineage>
</organism>
<dbReference type="Proteomes" id="UP000256970">
    <property type="component" value="Unassembled WGS sequence"/>
</dbReference>
<keyword evidence="2" id="KW-1185">Reference proteome</keyword>
<reference evidence="1 2" key="1">
    <citation type="submission" date="2016-10" db="EMBL/GenBank/DDBJ databases">
        <authorList>
            <person name="Cai Z."/>
        </authorList>
    </citation>
    <scope>NUCLEOTIDE SEQUENCE [LARGE SCALE GENOMIC DNA]</scope>
</reference>
<protein>
    <submittedName>
        <fullName evidence="1">Uncharacterized protein</fullName>
    </submittedName>
</protein>
<name>A0A383VMG0_TETOB</name>
<proteinExistence type="predicted"/>
<evidence type="ECO:0000313" key="1">
    <source>
        <dbReference type="EMBL" id="SZX66717.1"/>
    </source>
</evidence>
<evidence type="ECO:0000313" key="2">
    <source>
        <dbReference type="Proteomes" id="UP000256970"/>
    </source>
</evidence>
<sequence length="148" mass="15881">MAVLSAASLLLRTGEAEEALKRAVVLDMSRVYPGGYTMEETMQFRDAWGSEQLNTPYIINPVDPTFNCTEWQAFREWDIAAEAAKKLHAQLADALAGGSALAAAAAAAGEGGDGCDECADDGDMWKRLLRISTLGAVWDAFCPARQHG</sequence>
<dbReference type="EMBL" id="FNXT01000731">
    <property type="protein sequence ID" value="SZX66717.1"/>
    <property type="molecule type" value="Genomic_DNA"/>
</dbReference>
<gene>
    <name evidence="1" type="ORF">BQ4739_LOCUS7135</name>
</gene>
<dbReference type="AlphaFoldDB" id="A0A383VMG0"/>